<proteinExistence type="predicted"/>
<dbReference type="EMBL" id="NSGR01000004">
    <property type="protein sequence ID" value="PCH13857.1"/>
    <property type="molecule type" value="Genomic_DNA"/>
</dbReference>
<comment type="caution">
    <text evidence="3">The sequence shown here is derived from an EMBL/GenBank/DDBJ whole genome shotgun (WGS) entry which is preliminary data.</text>
</comment>
<accession>A0A854WSN6</accession>
<reference evidence="3 4" key="1">
    <citation type="submission" date="2016-06" db="EMBL/GenBank/DDBJ databases">
        <authorList>
            <person name="Haines A.N."/>
            <person name="Council K.R."/>
        </authorList>
    </citation>
    <scope>NUCLEOTIDE SEQUENCE [LARGE SCALE GENOMIC DNA]</scope>
    <source>
        <strain evidence="3 4">SP158-29</strain>
    </source>
</reference>
<name>A0A854WSN6_9STRE</name>
<sequence length="113" mass="12539">MIELTFKGNSLEEVFGSMREALGGAKPKEVEVEAKEVSKAVAPKKKPVEKKEDVVDDPKHTLTMPEIRKMASAKAGEGKSKEIKEILAEMGIHKVTEIPEESFEEFVEKLEAL</sequence>
<dbReference type="RefSeq" id="WP_096633217.1">
    <property type="nucleotide sequence ID" value="NZ_NSGR01000003.1"/>
</dbReference>
<organism evidence="3 4">
    <name type="scientific">Streptococcus parauberis</name>
    <dbReference type="NCBI Taxonomy" id="1348"/>
    <lineage>
        <taxon>Bacteria</taxon>
        <taxon>Bacillati</taxon>
        <taxon>Bacillota</taxon>
        <taxon>Bacilli</taxon>
        <taxon>Lactobacillales</taxon>
        <taxon>Streptococcaceae</taxon>
        <taxon>Streptococcus</taxon>
    </lineage>
</organism>
<evidence type="ECO:0000313" key="3">
    <source>
        <dbReference type="EMBL" id="PCH14123.1"/>
    </source>
</evidence>
<evidence type="ECO:0000313" key="4">
    <source>
        <dbReference type="Proteomes" id="UP000217465"/>
    </source>
</evidence>
<dbReference type="EMBL" id="NSGR01000003">
    <property type="protein sequence ID" value="PCH14123.1"/>
    <property type="molecule type" value="Genomic_DNA"/>
</dbReference>
<dbReference type="Proteomes" id="UP000217465">
    <property type="component" value="Unassembled WGS sequence"/>
</dbReference>
<feature type="compositionally biased region" description="Basic and acidic residues" evidence="1">
    <location>
        <begin position="49"/>
        <end position="60"/>
    </location>
</feature>
<evidence type="ECO:0000313" key="2">
    <source>
        <dbReference type="EMBL" id="PCH13857.1"/>
    </source>
</evidence>
<protein>
    <submittedName>
        <fullName evidence="3">Uncharacterized protein</fullName>
    </submittedName>
</protein>
<evidence type="ECO:0000256" key="1">
    <source>
        <dbReference type="SAM" id="MobiDB-lite"/>
    </source>
</evidence>
<dbReference type="AlphaFoldDB" id="A0A854WSN6"/>
<feature type="region of interest" description="Disordered" evidence="1">
    <location>
        <begin position="39"/>
        <end position="78"/>
    </location>
</feature>
<gene>
    <name evidence="3" type="ORF">A9Y57_00125</name>
    <name evidence="2" type="ORF">A9Y57_00491</name>
</gene>